<comment type="pathway">
    <text evidence="2">Siderophore biosynthesis; mycobactin biosynthesis.</text>
</comment>
<proteinExistence type="predicted"/>
<evidence type="ECO:0000256" key="3">
    <source>
        <dbReference type="ARBA" id="ARBA00020586"/>
    </source>
</evidence>
<dbReference type="Pfam" id="PF13523">
    <property type="entry name" value="Acetyltransf_8"/>
    <property type="match status" value="1"/>
</dbReference>
<accession>A0A1H0PVE6</accession>
<gene>
    <name evidence="6" type="ORF">SAMN05421507_105216</name>
</gene>
<feature type="domain" description="Acyltransferase MbtK/IucB-like conserved" evidence="5">
    <location>
        <begin position="31"/>
        <end position="79"/>
    </location>
</feature>
<dbReference type="RefSeq" id="WP_090097976.1">
    <property type="nucleotide sequence ID" value="NZ_FNIX01000005.1"/>
</dbReference>
<evidence type="ECO:0000256" key="4">
    <source>
        <dbReference type="ARBA" id="ARBA00031122"/>
    </source>
</evidence>
<dbReference type="AlphaFoldDB" id="A0A1H0PVE6"/>
<dbReference type="SMART" id="SM01006">
    <property type="entry name" value="AlcB"/>
    <property type="match status" value="1"/>
</dbReference>
<dbReference type="GO" id="GO:0016410">
    <property type="term" value="F:N-acyltransferase activity"/>
    <property type="evidence" value="ECO:0007669"/>
    <property type="project" value="TreeGrafter"/>
</dbReference>
<keyword evidence="6" id="KW-0808">Transferase</keyword>
<protein>
    <recommendedName>
        <fullName evidence="3">Lysine N-acyltransferase MbtK</fullName>
    </recommendedName>
    <alternativeName>
        <fullName evidence="4">Mycobactin synthase protein K</fullName>
    </alternativeName>
</protein>
<dbReference type="UniPathway" id="UPA00011"/>
<comment type="function">
    <text evidence="1">Acyltransferase required for the direct transfer of medium- to long-chain fatty acyl moieties from a carrier protein (MbtL) on to the epsilon-amino group of lysine residue in the mycobactin core.</text>
</comment>
<sequence length="200" mass="22269">MKPVTHLDSYRTRVTAGPPPVPELSMPWDARVARSDGYDLHLVHRWNSAPHVAAFRRQAWTLPRWEAELRAQLDGDDVRPLLISWHGRPVIYAEVCRAARHAVGSCYRARPHDLGLNLAVGELAMTDSGLVRSLLPRLTDALFEADPHCTRIVLEPDVRNTRAIRSFEAGGFVAADEIVLPGKVALLMVCRRSSAGARTR</sequence>
<name>A0A1H0PVE6_9PSEU</name>
<dbReference type="STRING" id="641025.SAMN05421507_105216"/>
<evidence type="ECO:0000256" key="1">
    <source>
        <dbReference type="ARBA" id="ARBA00003818"/>
    </source>
</evidence>
<evidence type="ECO:0000313" key="7">
    <source>
        <dbReference type="Proteomes" id="UP000199691"/>
    </source>
</evidence>
<keyword evidence="7" id="KW-1185">Reference proteome</keyword>
<dbReference type="Gene3D" id="3.40.630.30">
    <property type="match status" value="1"/>
</dbReference>
<evidence type="ECO:0000256" key="2">
    <source>
        <dbReference type="ARBA" id="ARBA00005102"/>
    </source>
</evidence>
<dbReference type="EMBL" id="FNIX01000005">
    <property type="protein sequence ID" value="SDP09127.1"/>
    <property type="molecule type" value="Genomic_DNA"/>
</dbReference>
<dbReference type="SUPFAM" id="SSF55729">
    <property type="entry name" value="Acyl-CoA N-acyltransferases (Nat)"/>
    <property type="match status" value="1"/>
</dbReference>
<dbReference type="InterPro" id="IPR016181">
    <property type="entry name" value="Acyl_CoA_acyltransferase"/>
</dbReference>
<dbReference type="PANTHER" id="PTHR31438">
    <property type="entry name" value="LYSINE N-ACYLTRANSFERASE C17G9.06C-RELATED"/>
    <property type="match status" value="1"/>
</dbReference>
<dbReference type="InterPro" id="IPR019432">
    <property type="entry name" value="Acyltransferase_MbtK/IucB-like"/>
</dbReference>
<dbReference type="OrthoDB" id="9087497at2"/>
<reference evidence="7" key="1">
    <citation type="submission" date="2016-10" db="EMBL/GenBank/DDBJ databases">
        <authorList>
            <person name="Varghese N."/>
            <person name="Submissions S."/>
        </authorList>
    </citation>
    <scope>NUCLEOTIDE SEQUENCE [LARGE SCALE GENOMIC DNA]</scope>
    <source>
        <strain evidence="7">CGMCC 4.6609</strain>
    </source>
</reference>
<organism evidence="6 7">
    <name type="scientific">Lentzea jiangxiensis</name>
    <dbReference type="NCBI Taxonomy" id="641025"/>
    <lineage>
        <taxon>Bacteria</taxon>
        <taxon>Bacillati</taxon>
        <taxon>Actinomycetota</taxon>
        <taxon>Actinomycetes</taxon>
        <taxon>Pseudonocardiales</taxon>
        <taxon>Pseudonocardiaceae</taxon>
        <taxon>Lentzea</taxon>
    </lineage>
</organism>
<evidence type="ECO:0000259" key="5">
    <source>
        <dbReference type="SMART" id="SM01006"/>
    </source>
</evidence>
<dbReference type="PANTHER" id="PTHR31438:SF1">
    <property type="entry name" value="LYSINE N-ACYLTRANSFERASE C17G9.06C-RELATED"/>
    <property type="match status" value="1"/>
</dbReference>
<dbReference type="GO" id="GO:0019290">
    <property type="term" value="P:siderophore biosynthetic process"/>
    <property type="evidence" value="ECO:0007669"/>
    <property type="project" value="InterPro"/>
</dbReference>
<evidence type="ECO:0000313" key="6">
    <source>
        <dbReference type="EMBL" id="SDP09127.1"/>
    </source>
</evidence>
<dbReference type="Proteomes" id="UP000199691">
    <property type="component" value="Unassembled WGS sequence"/>
</dbReference>